<dbReference type="EMBL" id="JARKIE010000587">
    <property type="protein sequence ID" value="KAJ7626448.1"/>
    <property type="molecule type" value="Genomic_DNA"/>
</dbReference>
<sequence>MQMRFILTADPHPPRGPPSSKVADTISVSRVMTSSDSGTNEQITSIGSKFSFAAPNGRAANDECQAACVISALRYPFYPVGTMLTVPRAEPPSPRLRAFDPFDAAQAGGLRRSTPRSTQIHHARRYLSTFPTAGSEGRREIARRCGIAQQGRMPRRDLVYVDDLLARRFRLSVDGGTDGGHPIRGIRAAHCALDIGWLARAPASSGRGEVRH</sequence>
<comment type="caution">
    <text evidence="2">The sequence shown here is derived from an EMBL/GenBank/DDBJ whole genome shotgun (WGS) entry which is preliminary data.</text>
</comment>
<organism evidence="2 3">
    <name type="scientific">Mycena rosella</name>
    <name type="common">Pink bonnet</name>
    <name type="synonym">Agaricus rosellus</name>
    <dbReference type="NCBI Taxonomy" id="1033263"/>
    <lineage>
        <taxon>Eukaryota</taxon>
        <taxon>Fungi</taxon>
        <taxon>Dikarya</taxon>
        <taxon>Basidiomycota</taxon>
        <taxon>Agaricomycotina</taxon>
        <taxon>Agaricomycetes</taxon>
        <taxon>Agaricomycetidae</taxon>
        <taxon>Agaricales</taxon>
        <taxon>Marasmiineae</taxon>
        <taxon>Mycenaceae</taxon>
        <taxon>Mycena</taxon>
    </lineage>
</organism>
<dbReference type="Proteomes" id="UP001221757">
    <property type="component" value="Unassembled WGS sequence"/>
</dbReference>
<keyword evidence="3" id="KW-1185">Reference proteome</keyword>
<reference evidence="2" key="1">
    <citation type="submission" date="2023-03" db="EMBL/GenBank/DDBJ databases">
        <title>Massive genome expansion in bonnet fungi (Mycena s.s.) driven by repeated elements and novel gene families across ecological guilds.</title>
        <authorList>
            <consortium name="Lawrence Berkeley National Laboratory"/>
            <person name="Harder C.B."/>
            <person name="Miyauchi S."/>
            <person name="Viragh M."/>
            <person name="Kuo A."/>
            <person name="Thoen E."/>
            <person name="Andreopoulos B."/>
            <person name="Lu D."/>
            <person name="Skrede I."/>
            <person name="Drula E."/>
            <person name="Henrissat B."/>
            <person name="Morin E."/>
            <person name="Kohler A."/>
            <person name="Barry K."/>
            <person name="LaButti K."/>
            <person name="Morin E."/>
            <person name="Salamov A."/>
            <person name="Lipzen A."/>
            <person name="Mereny Z."/>
            <person name="Hegedus B."/>
            <person name="Baldrian P."/>
            <person name="Stursova M."/>
            <person name="Weitz H."/>
            <person name="Taylor A."/>
            <person name="Grigoriev I.V."/>
            <person name="Nagy L.G."/>
            <person name="Martin F."/>
            <person name="Kauserud H."/>
        </authorList>
    </citation>
    <scope>NUCLEOTIDE SEQUENCE</scope>
    <source>
        <strain evidence="2">CBHHK067</strain>
    </source>
</reference>
<dbReference type="AlphaFoldDB" id="A0AAD7BPL0"/>
<name>A0AAD7BPL0_MYCRO</name>
<proteinExistence type="predicted"/>
<gene>
    <name evidence="2" type="ORF">B0H17DRAFT_563203</name>
</gene>
<evidence type="ECO:0000313" key="3">
    <source>
        <dbReference type="Proteomes" id="UP001221757"/>
    </source>
</evidence>
<protein>
    <submittedName>
        <fullName evidence="2">Uncharacterized protein</fullName>
    </submittedName>
</protein>
<accession>A0AAD7BPL0</accession>
<feature type="region of interest" description="Disordered" evidence="1">
    <location>
        <begin position="1"/>
        <end position="21"/>
    </location>
</feature>
<evidence type="ECO:0000256" key="1">
    <source>
        <dbReference type="SAM" id="MobiDB-lite"/>
    </source>
</evidence>
<evidence type="ECO:0000313" key="2">
    <source>
        <dbReference type="EMBL" id="KAJ7626448.1"/>
    </source>
</evidence>